<dbReference type="AlphaFoldDB" id="A0A1A9Z200"/>
<evidence type="ECO:0000313" key="2">
    <source>
        <dbReference type="Proteomes" id="UP000092445"/>
    </source>
</evidence>
<protein>
    <submittedName>
        <fullName evidence="1">Uncharacterized protein</fullName>
    </submittedName>
</protein>
<reference evidence="1" key="2">
    <citation type="submission" date="2020-05" db="UniProtKB">
        <authorList>
            <consortium name="EnsemblMetazoa"/>
        </authorList>
    </citation>
    <scope>IDENTIFICATION</scope>
    <source>
        <strain evidence="1">IAEA</strain>
    </source>
</reference>
<dbReference type="VEuPathDB" id="VectorBase:GPAI001261"/>
<proteinExistence type="predicted"/>
<dbReference type="EnsemblMetazoa" id="GPAI001261-RA">
    <property type="protein sequence ID" value="GPAI001261-PA"/>
    <property type="gene ID" value="GPAI001261"/>
</dbReference>
<evidence type="ECO:0000313" key="1">
    <source>
        <dbReference type="EnsemblMetazoa" id="GPAI001261-PA"/>
    </source>
</evidence>
<reference evidence="2" key="1">
    <citation type="submission" date="2014-03" db="EMBL/GenBank/DDBJ databases">
        <authorList>
            <person name="Aksoy S."/>
            <person name="Warren W."/>
            <person name="Wilson R.K."/>
        </authorList>
    </citation>
    <scope>NUCLEOTIDE SEQUENCE [LARGE SCALE GENOMIC DNA]</scope>
    <source>
        <strain evidence="2">IAEA</strain>
    </source>
</reference>
<keyword evidence="2" id="KW-1185">Reference proteome</keyword>
<organism evidence="1 2">
    <name type="scientific">Glossina pallidipes</name>
    <name type="common">Tsetse fly</name>
    <dbReference type="NCBI Taxonomy" id="7398"/>
    <lineage>
        <taxon>Eukaryota</taxon>
        <taxon>Metazoa</taxon>
        <taxon>Ecdysozoa</taxon>
        <taxon>Arthropoda</taxon>
        <taxon>Hexapoda</taxon>
        <taxon>Insecta</taxon>
        <taxon>Pterygota</taxon>
        <taxon>Neoptera</taxon>
        <taxon>Endopterygota</taxon>
        <taxon>Diptera</taxon>
        <taxon>Brachycera</taxon>
        <taxon>Muscomorpha</taxon>
        <taxon>Hippoboscoidea</taxon>
        <taxon>Glossinidae</taxon>
        <taxon>Glossina</taxon>
    </lineage>
</organism>
<accession>A0A1A9Z200</accession>
<sequence length="67" mass="7239">MRYKIGQVLDWSSPASIVVGSLKSLAPTKFTCDSKNFDFAITTTNMLPMATDSNQQACSTDFILCGA</sequence>
<dbReference type="Proteomes" id="UP000092445">
    <property type="component" value="Unassembled WGS sequence"/>
</dbReference>
<name>A0A1A9Z200_GLOPL</name>